<gene>
    <name evidence="8" type="ORF">THRCLA_21561</name>
</gene>
<sequence length="269" mass="29587">MATVTKELGQMDLQERVSYIASATNTDKAHGDYAEAKTPGDLEDGAIVEGGALNLLSREALALFAQYFAIGILYGMLPGMQYPVIQIYLHMEGYQVSAYGVLVVLGWSFKVFFGMISDCFPILGYRRKPWMLLGWSIATICLCVMTFSDFPDPYCDGRYVTCPKKLPPVENMTATMKKYTNLSAPDNGSKFIFLAVIVGFGYVMADCAADAMVVQYAQREPIAIRGRTQTAIYTLRYVGSTIAQVCIAFLLNGKQYGGSFNYSVSPNAI</sequence>
<comment type="caution">
    <text evidence="8">The sequence shown here is derived from an EMBL/GenBank/DDBJ whole genome shotgun (WGS) entry which is preliminary data.</text>
</comment>
<evidence type="ECO:0000256" key="1">
    <source>
        <dbReference type="ARBA" id="ARBA00004141"/>
    </source>
</evidence>
<feature type="transmembrane region" description="Helical" evidence="7">
    <location>
        <begin position="97"/>
        <end position="117"/>
    </location>
</feature>
<dbReference type="EMBL" id="JNBS01001329">
    <property type="protein sequence ID" value="OQS01920.1"/>
    <property type="molecule type" value="Genomic_DNA"/>
</dbReference>
<keyword evidence="6 7" id="KW-0472">Membrane</keyword>
<dbReference type="PANTHER" id="PTHR31585:SF5">
    <property type="entry name" value="RNA-BINDING S4 DOMAIN-CONTAINING PROTEIN"/>
    <property type="match status" value="1"/>
</dbReference>
<evidence type="ECO:0000256" key="4">
    <source>
        <dbReference type="ARBA" id="ARBA00022692"/>
    </source>
</evidence>
<name>A0A1V9ZVV0_9STRA</name>
<dbReference type="InterPro" id="IPR039309">
    <property type="entry name" value="BT1"/>
</dbReference>
<dbReference type="GO" id="GO:0016020">
    <property type="term" value="C:membrane"/>
    <property type="evidence" value="ECO:0007669"/>
    <property type="project" value="UniProtKB-SubCell"/>
</dbReference>
<evidence type="ECO:0000256" key="6">
    <source>
        <dbReference type="ARBA" id="ARBA00023136"/>
    </source>
</evidence>
<dbReference type="Pfam" id="PF03092">
    <property type="entry name" value="BT1"/>
    <property type="match status" value="1"/>
</dbReference>
<evidence type="ECO:0000256" key="5">
    <source>
        <dbReference type="ARBA" id="ARBA00022989"/>
    </source>
</evidence>
<keyword evidence="5 7" id="KW-1133">Transmembrane helix</keyword>
<dbReference type="Proteomes" id="UP000243217">
    <property type="component" value="Unassembled WGS sequence"/>
</dbReference>
<dbReference type="SUPFAM" id="SSF103473">
    <property type="entry name" value="MFS general substrate transporter"/>
    <property type="match status" value="1"/>
</dbReference>
<feature type="transmembrane region" description="Helical" evidence="7">
    <location>
        <begin position="191"/>
        <end position="213"/>
    </location>
</feature>
<dbReference type="STRING" id="74557.A0A1V9ZVV0"/>
<evidence type="ECO:0000313" key="8">
    <source>
        <dbReference type="EMBL" id="OQS01920.1"/>
    </source>
</evidence>
<feature type="transmembrane region" description="Helical" evidence="7">
    <location>
        <begin position="129"/>
        <end position="148"/>
    </location>
</feature>
<protein>
    <submittedName>
        <fullName evidence="8">Transmembrane protein</fullName>
    </submittedName>
</protein>
<organism evidence="8 9">
    <name type="scientific">Thraustotheca clavata</name>
    <dbReference type="NCBI Taxonomy" id="74557"/>
    <lineage>
        <taxon>Eukaryota</taxon>
        <taxon>Sar</taxon>
        <taxon>Stramenopiles</taxon>
        <taxon>Oomycota</taxon>
        <taxon>Saprolegniomycetes</taxon>
        <taxon>Saprolegniales</taxon>
        <taxon>Achlyaceae</taxon>
        <taxon>Thraustotheca</taxon>
    </lineage>
</organism>
<keyword evidence="9" id="KW-1185">Reference proteome</keyword>
<evidence type="ECO:0000313" key="9">
    <source>
        <dbReference type="Proteomes" id="UP000243217"/>
    </source>
</evidence>
<evidence type="ECO:0000256" key="2">
    <source>
        <dbReference type="ARBA" id="ARBA00007015"/>
    </source>
</evidence>
<proteinExistence type="inferred from homology"/>
<dbReference type="AlphaFoldDB" id="A0A1V9ZVV0"/>
<feature type="transmembrane region" description="Helical" evidence="7">
    <location>
        <begin position="234"/>
        <end position="251"/>
    </location>
</feature>
<comment type="similarity">
    <text evidence="2">Belongs to the major facilitator superfamily. Folate-biopterin transporter (TC 2.A.71) family.</text>
</comment>
<evidence type="ECO:0000256" key="7">
    <source>
        <dbReference type="SAM" id="Phobius"/>
    </source>
</evidence>
<keyword evidence="4 7" id="KW-0812">Transmembrane</keyword>
<keyword evidence="3" id="KW-0813">Transport</keyword>
<dbReference type="InterPro" id="IPR036259">
    <property type="entry name" value="MFS_trans_sf"/>
</dbReference>
<feature type="transmembrane region" description="Helical" evidence="7">
    <location>
        <begin position="60"/>
        <end position="77"/>
    </location>
</feature>
<dbReference type="OrthoDB" id="76348at2759"/>
<reference evidence="8 9" key="1">
    <citation type="journal article" date="2014" name="Genome Biol. Evol.">
        <title>The secreted proteins of Achlya hypogyna and Thraustotheca clavata identify the ancestral oomycete secretome and reveal gene acquisitions by horizontal gene transfer.</title>
        <authorList>
            <person name="Misner I."/>
            <person name="Blouin N."/>
            <person name="Leonard G."/>
            <person name="Richards T.A."/>
            <person name="Lane C.E."/>
        </authorList>
    </citation>
    <scope>NUCLEOTIDE SEQUENCE [LARGE SCALE GENOMIC DNA]</scope>
    <source>
        <strain evidence="8 9">ATCC 34112</strain>
    </source>
</reference>
<evidence type="ECO:0000256" key="3">
    <source>
        <dbReference type="ARBA" id="ARBA00022448"/>
    </source>
</evidence>
<comment type="subcellular location">
    <subcellularLocation>
        <location evidence="1">Membrane</location>
        <topology evidence="1">Multi-pass membrane protein</topology>
    </subcellularLocation>
</comment>
<accession>A0A1V9ZVV0</accession>
<dbReference type="Gene3D" id="1.20.1250.20">
    <property type="entry name" value="MFS general substrate transporter like domains"/>
    <property type="match status" value="1"/>
</dbReference>
<dbReference type="PANTHER" id="PTHR31585">
    <property type="entry name" value="FOLATE-BIOPTERIN TRANSPORTER 1, CHLOROPLASTIC"/>
    <property type="match status" value="1"/>
</dbReference>
<feature type="non-terminal residue" evidence="8">
    <location>
        <position position="269"/>
    </location>
</feature>